<evidence type="ECO:0000313" key="3">
    <source>
        <dbReference type="Proteomes" id="UP000470772"/>
    </source>
</evidence>
<evidence type="ECO:0000259" key="1">
    <source>
        <dbReference type="SMART" id="SM00933"/>
    </source>
</evidence>
<dbReference type="NCBIfam" id="NF041033">
    <property type="entry name" value="NurA_Sulf"/>
    <property type="match status" value="1"/>
</dbReference>
<reference evidence="2 3" key="1">
    <citation type="submission" date="2019-10" db="EMBL/GenBank/DDBJ databases">
        <title>Sequencing and Assembly of Multiple Reported Metal-Biooxidizing Members of the Extremely Thermoacidophilic Archaeal Family Sulfolobaceae.</title>
        <authorList>
            <person name="Counts J.A."/>
            <person name="Kelly R.M."/>
        </authorList>
    </citation>
    <scope>NUCLEOTIDE SEQUENCE [LARGE SCALE GENOMIC DNA]</scope>
    <source>
        <strain evidence="2 3">DSM 6482</strain>
    </source>
</reference>
<protein>
    <submittedName>
        <fullName evidence="2">5'-3' exonuclease</fullName>
    </submittedName>
</protein>
<dbReference type="InterPro" id="IPR018977">
    <property type="entry name" value="NurA_domain"/>
</dbReference>
<gene>
    <name evidence="2" type="ORF">GC250_07775</name>
</gene>
<organism evidence="2 3">
    <name type="scientific">Sulfuracidifex metallicus DSM 6482 = JCM 9184</name>
    <dbReference type="NCBI Taxonomy" id="523847"/>
    <lineage>
        <taxon>Archaea</taxon>
        <taxon>Thermoproteota</taxon>
        <taxon>Thermoprotei</taxon>
        <taxon>Sulfolobales</taxon>
        <taxon>Sulfolobaceae</taxon>
        <taxon>Sulfuracidifex</taxon>
    </lineage>
</organism>
<dbReference type="Proteomes" id="UP000470772">
    <property type="component" value="Unassembled WGS sequence"/>
</dbReference>
<name>A0A6A9QWB8_SULME</name>
<dbReference type="Pfam" id="PF09376">
    <property type="entry name" value="NurA"/>
    <property type="match status" value="1"/>
</dbReference>
<accession>A0A6A9QWB8</accession>
<keyword evidence="2" id="KW-0269">Exonuclease</keyword>
<dbReference type="EMBL" id="WGGD01000005">
    <property type="protein sequence ID" value="MUN29332.1"/>
    <property type="molecule type" value="Genomic_DNA"/>
</dbReference>
<dbReference type="SMART" id="SM00933">
    <property type="entry name" value="NurA"/>
    <property type="match status" value="1"/>
</dbReference>
<dbReference type="AlphaFoldDB" id="A0A6A9QWB8"/>
<keyword evidence="2" id="KW-0378">Hydrolase</keyword>
<dbReference type="GO" id="GO:0004527">
    <property type="term" value="F:exonuclease activity"/>
    <property type="evidence" value="ECO:0007669"/>
    <property type="project" value="UniProtKB-KW"/>
</dbReference>
<keyword evidence="3" id="KW-1185">Reference proteome</keyword>
<sequence>MIKEVYNSLVNNYLKIKKDLFAFSDKVSKETQEKIKDIWIEYLPKGADPKGTLAIDGGMFSKEVRTGVIFVVNAEAVTHDGEKTVPKDKMALVGAFKPGNDAKDMTGLTMEAMEIKLGILNPSPLILMDGSIRKKIGKKVDEKYAYLIDEIKSTTLSREIVSLNLEDEEKKKNSLMLENKLLISKLKETASTLWISKKSKSSDVFNSFYSDMTILELFTQMPGYTKPIIHQIDEKVTGGLRELDGLKGEYSTFYIRLNKGTMILRVDVFGRVTDREIENIMDKLSSDSIKGYPYPLIKAHTDVKVSKSDRTRIMNMIGRYNNTGVNWWPYQFR</sequence>
<dbReference type="InterPro" id="IPR053461">
    <property type="entry name" value="DSB_repair_nuclease_NurA"/>
</dbReference>
<feature type="domain" description="NurA" evidence="1">
    <location>
        <begin position="50"/>
        <end position="305"/>
    </location>
</feature>
<proteinExistence type="predicted"/>
<dbReference type="RefSeq" id="WP_156016910.1">
    <property type="nucleotide sequence ID" value="NZ_WGGD01000005.1"/>
</dbReference>
<comment type="caution">
    <text evidence="2">The sequence shown here is derived from an EMBL/GenBank/DDBJ whole genome shotgun (WGS) entry which is preliminary data.</text>
</comment>
<evidence type="ECO:0000313" key="2">
    <source>
        <dbReference type="EMBL" id="MUN29332.1"/>
    </source>
</evidence>
<keyword evidence="2" id="KW-0540">Nuclease</keyword>